<gene>
    <name evidence="2" type="ORF">NEZAVI_LOCUS11685</name>
</gene>
<name>A0A9P0HJ71_NEZVI</name>
<sequence length="32" mass="3689">MLCELFTCTNKAIIFLFNFVGTILLNAVIFMF</sequence>
<dbReference type="EMBL" id="OV725081">
    <property type="protein sequence ID" value="CAH1403006.1"/>
    <property type="molecule type" value="Genomic_DNA"/>
</dbReference>
<proteinExistence type="predicted"/>
<evidence type="ECO:0000313" key="3">
    <source>
        <dbReference type="Proteomes" id="UP001152798"/>
    </source>
</evidence>
<accession>A0A9P0HJ71</accession>
<keyword evidence="1" id="KW-0812">Transmembrane</keyword>
<evidence type="ECO:0000313" key="2">
    <source>
        <dbReference type="EMBL" id="CAH1403006.1"/>
    </source>
</evidence>
<reference evidence="2" key="1">
    <citation type="submission" date="2022-01" db="EMBL/GenBank/DDBJ databases">
        <authorList>
            <person name="King R."/>
        </authorList>
    </citation>
    <scope>NUCLEOTIDE SEQUENCE</scope>
</reference>
<keyword evidence="1" id="KW-0472">Membrane</keyword>
<protein>
    <submittedName>
        <fullName evidence="2">Uncharacterized protein</fullName>
    </submittedName>
</protein>
<organism evidence="2 3">
    <name type="scientific">Nezara viridula</name>
    <name type="common">Southern green stink bug</name>
    <name type="synonym">Cimex viridulus</name>
    <dbReference type="NCBI Taxonomy" id="85310"/>
    <lineage>
        <taxon>Eukaryota</taxon>
        <taxon>Metazoa</taxon>
        <taxon>Ecdysozoa</taxon>
        <taxon>Arthropoda</taxon>
        <taxon>Hexapoda</taxon>
        <taxon>Insecta</taxon>
        <taxon>Pterygota</taxon>
        <taxon>Neoptera</taxon>
        <taxon>Paraneoptera</taxon>
        <taxon>Hemiptera</taxon>
        <taxon>Heteroptera</taxon>
        <taxon>Panheteroptera</taxon>
        <taxon>Pentatomomorpha</taxon>
        <taxon>Pentatomoidea</taxon>
        <taxon>Pentatomidae</taxon>
        <taxon>Pentatominae</taxon>
        <taxon>Nezara</taxon>
    </lineage>
</organism>
<dbReference type="AlphaFoldDB" id="A0A9P0HJ71"/>
<feature type="transmembrane region" description="Helical" evidence="1">
    <location>
        <begin position="12"/>
        <end position="31"/>
    </location>
</feature>
<dbReference type="Proteomes" id="UP001152798">
    <property type="component" value="Chromosome 5"/>
</dbReference>
<keyword evidence="1" id="KW-1133">Transmembrane helix</keyword>
<keyword evidence="3" id="KW-1185">Reference proteome</keyword>
<evidence type="ECO:0000256" key="1">
    <source>
        <dbReference type="SAM" id="Phobius"/>
    </source>
</evidence>